<dbReference type="EMBL" id="ABJD02000102">
    <property type="protein sequence ID" value="EDU58163.1"/>
    <property type="molecule type" value="Genomic_DNA"/>
</dbReference>
<name>A0AA86YUX0_PROST</name>
<dbReference type="PANTHER" id="PTHR36571">
    <property type="entry name" value="PROTEIN YGIW"/>
    <property type="match status" value="1"/>
</dbReference>
<sequence length="139" mass="15060">MERTTMKKLPLIALIAALASAPVLAANGGFDGPGAAQTTTNQTNQAGGFSGPNSGETTVAKALDLSDDSWVILRGNIVKQLDQKHYEFTDGTGTINLEISPKRWNGINVTPKDKVEIRGKIDKDWNTREVEVKQIQIIK</sequence>
<evidence type="ECO:0000313" key="4">
    <source>
        <dbReference type="EMBL" id="EDU58163.1"/>
    </source>
</evidence>
<evidence type="ECO:0000256" key="3">
    <source>
        <dbReference type="SAM" id="SignalP"/>
    </source>
</evidence>
<reference evidence="5" key="2">
    <citation type="submission" date="2008-04" db="EMBL/GenBank/DDBJ databases">
        <title>Draft genome sequence of Providencia stuartii(ATCC 25827).</title>
        <authorList>
            <person name="Sudarsanam P."/>
            <person name="Ley R."/>
            <person name="Guruge J."/>
            <person name="Turnbaugh P.J."/>
            <person name="Mahowald M."/>
            <person name="Liep D."/>
            <person name="Gordon J."/>
        </authorList>
    </citation>
    <scope>NUCLEOTIDE SEQUENCE [LARGE SCALE GENOMIC DNA]</scope>
    <source>
        <strain evidence="5">ATCC 25827</strain>
    </source>
</reference>
<reference evidence="4 5" key="3">
    <citation type="submission" date="2008-05" db="EMBL/GenBank/DDBJ databases">
        <authorList>
            <person name="Fulton L."/>
            <person name="Clifton S."/>
            <person name="Fulton B."/>
            <person name="Xu J."/>
            <person name="Minx P."/>
            <person name="Pepin K.H."/>
            <person name="Johnson M."/>
            <person name="Thiruvilangam P."/>
            <person name="Bhonagiri V."/>
            <person name="Nash W.E."/>
            <person name="Mardis E.R."/>
            <person name="Wilson R.K."/>
        </authorList>
    </citation>
    <scope>NUCLEOTIDE SEQUENCE [LARGE SCALE GENOMIC DNA]</scope>
    <source>
        <strain evidence="4 5">ATCC 25827</strain>
    </source>
</reference>
<protein>
    <submittedName>
        <fullName evidence="4">TIGR00156 family protein</fullName>
    </submittedName>
</protein>
<evidence type="ECO:0000256" key="2">
    <source>
        <dbReference type="SAM" id="MobiDB-lite"/>
    </source>
</evidence>
<comment type="caution">
    <text evidence="4">The sequence shown here is derived from an EMBL/GenBank/DDBJ whole genome shotgun (WGS) entry which is preliminary data.</text>
</comment>
<dbReference type="SUPFAM" id="SSF101756">
    <property type="entry name" value="Hypothetical protein YgiW"/>
    <property type="match status" value="1"/>
</dbReference>
<dbReference type="Gene3D" id="2.40.50.200">
    <property type="entry name" value="Bacterial OB-fold"/>
    <property type="match status" value="1"/>
</dbReference>
<proteinExistence type="predicted"/>
<evidence type="ECO:0000313" key="5">
    <source>
        <dbReference type="Proteomes" id="UP000004506"/>
    </source>
</evidence>
<dbReference type="PANTHER" id="PTHR36571:SF1">
    <property type="entry name" value="PROTEIN YGIW"/>
    <property type="match status" value="1"/>
</dbReference>
<dbReference type="InterPro" id="IPR005220">
    <property type="entry name" value="CarO-like"/>
</dbReference>
<dbReference type="InterPro" id="IPR036700">
    <property type="entry name" value="BOBF_sf"/>
</dbReference>
<feature type="compositionally biased region" description="Low complexity" evidence="2">
    <location>
        <begin position="35"/>
        <end position="47"/>
    </location>
</feature>
<dbReference type="Proteomes" id="UP000004506">
    <property type="component" value="Unassembled WGS sequence"/>
</dbReference>
<dbReference type="NCBIfam" id="TIGR00156">
    <property type="entry name" value="YgiW/YdeI family stress tolerance OB fold protein"/>
    <property type="match status" value="1"/>
</dbReference>
<accession>A0AA86YUX0</accession>
<dbReference type="NCBIfam" id="NF033674">
    <property type="entry name" value="stress_OB_fold"/>
    <property type="match status" value="1"/>
</dbReference>
<organism evidence="4 5">
    <name type="scientific">Providencia stuartii ATCC 25827</name>
    <dbReference type="NCBI Taxonomy" id="471874"/>
    <lineage>
        <taxon>Bacteria</taxon>
        <taxon>Pseudomonadati</taxon>
        <taxon>Pseudomonadota</taxon>
        <taxon>Gammaproteobacteria</taxon>
        <taxon>Enterobacterales</taxon>
        <taxon>Morganellaceae</taxon>
        <taxon>Providencia</taxon>
    </lineage>
</organism>
<feature type="region of interest" description="Disordered" evidence="2">
    <location>
        <begin position="35"/>
        <end position="55"/>
    </location>
</feature>
<dbReference type="AlphaFoldDB" id="A0AA86YUX0"/>
<dbReference type="Pfam" id="PF04076">
    <property type="entry name" value="BOF"/>
    <property type="match status" value="1"/>
</dbReference>
<gene>
    <name evidence="4" type="ORF">PROSTU_03895</name>
</gene>
<feature type="chain" id="PRO_5041729147" evidence="3">
    <location>
        <begin position="26"/>
        <end position="139"/>
    </location>
</feature>
<evidence type="ECO:0000256" key="1">
    <source>
        <dbReference type="ARBA" id="ARBA00022729"/>
    </source>
</evidence>
<dbReference type="InterPro" id="IPR016052">
    <property type="entry name" value="YgiW/YdeI"/>
</dbReference>
<feature type="signal peptide" evidence="3">
    <location>
        <begin position="1"/>
        <end position="25"/>
    </location>
</feature>
<keyword evidence="1 3" id="KW-0732">Signal</keyword>
<reference evidence="5" key="1">
    <citation type="submission" date="2008-04" db="EMBL/GenBank/DDBJ databases">
        <title>Draft genome sequence of Providencia stuartii (ATCC 25827).</title>
        <authorList>
            <person name="Sudarsanam P."/>
            <person name="Ley R."/>
            <person name="Guruge J."/>
            <person name="Turnbaugh P.J."/>
            <person name="Mahowald M."/>
            <person name="Liep D."/>
            <person name="Gordon J."/>
        </authorList>
    </citation>
    <scope>NUCLEOTIDE SEQUENCE [LARGE SCALE GENOMIC DNA]</scope>
    <source>
        <strain evidence="5">ATCC 25827</strain>
    </source>
</reference>